<protein>
    <submittedName>
        <fullName evidence="1">Uncharacterized protein</fullName>
    </submittedName>
</protein>
<evidence type="ECO:0000313" key="1">
    <source>
        <dbReference type="EMBL" id="PNF23573.1"/>
    </source>
</evidence>
<organism evidence="1 2">
    <name type="scientific">Cryptotermes secundus</name>
    <dbReference type="NCBI Taxonomy" id="105785"/>
    <lineage>
        <taxon>Eukaryota</taxon>
        <taxon>Metazoa</taxon>
        <taxon>Ecdysozoa</taxon>
        <taxon>Arthropoda</taxon>
        <taxon>Hexapoda</taxon>
        <taxon>Insecta</taxon>
        <taxon>Pterygota</taxon>
        <taxon>Neoptera</taxon>
        <taxon>Polyneoptera</taxon>
        <taxon>Dictyoptera</taxon>
        <taxon>Blattodea</taxon>
        <taxon>Blattoidea</taxon>
        <taxon>Termitoidae</taxon>
        <taxon>Kalotermitidae</taxon>
        <taxon>Cryptotermitinae</taxon>
        <taxon>Cryptotermes</taxon>
    </lineage>
</organism>
<gene>
    <name evidence="1" type="ORF">B7P43_G04954</name>
</gene>
<dbReference type="EMBL" id="NEVH01018377">
    <property type="protein sequence ID" value="PNF23573.1"/>
    <property type="molecule type" value="Genomic_DNA"/>
</dbReference>
<dbReference type="InParanoid" id="A0A2J7Q4R9"/>
<feature type="non-terminal residue" evidence="1">
    <location>
        <position position="1"/>
    </location>
</feature>
<accession>A0A2J7Q4R9</accession>
<sequence>DSHFSKVKGYEFDDRGSIHIIGKDFWFHRVQTSSEVYPASHTMGTGALFLVVKRQGHDADHSPPSSVEVKNGGAILLIPHTSSWHSA</sequence>
<comment type="caution">
    <text evidence="1">The sequence shown here is derived from an EMBL/GenBank/DDBJ whole genome shotgun (WGS) entry which is preliminary data.</text>
</comment>
<evidence type="ECO:0000313" key="2">
    <source>
        <dbReference type="Proteomes" id="UP000235965"/>
    </source>
</evidence>
<proteinExistence type="predicted"/>
<dbReference type="Proteomes" id="UP000235965">
    <property type="component" value="Unassembled WGS sequence"/>
</dbReference>
<reference evidence="1 2" key="1">
    <citation type="submission" date="2017-12" db="EMBL/GenBank/DDBJ databases">
        <title>Hemimetabolous genomes reveal molecular basis of termite eusociality.</title>
        <authorList>
            <person name="Harrison M.C."/>
            <person name="Jongepier E."/>
            <person name="Robertson H.M."/>
            <person name="Arning N."/>
            <person name="Bitard-Feildel T."/>
            <person name="Chao H."/>
            <person name="Childers C.P."/>
            <person name="Dinh H."/>
            <person name="Doddapaneni H."/>
            <person name="Dugan S."/>
            <person name="Gowin J."/>
            <person name="Greiner C."/>
            <person name="Han Y."/>
            <person name="Hu H."/>
            <person name="Hughes D.S.T."/>
            <person name="Huylmans A.-K."/>
            <person name="Kemena C."/>
            <person name="Kremer L.P.M."/>
            <person name="Lee S.L."/>
            <person name="Lopez-Ezquerra A."/>
            <person name="Mallet L."/>
            <person name="Monroy-Kuhn J.M."/>
            <person name="Moser A."/>
            <person name="Murali S.C."/>
            <person name="Muzny D.M."/>
            <person name="Otani S."/>
            <person name="Piulachs M.-D."/>
            <person name="Poelchau M."/>
            <person name="Qu J."/>
            <person name="Schaub F."/>
            <person name="Wada-Katsumata A."/>
            <person name="Worley K.C."/>
            <person name="Xie Q."/>
            <person name="Ylla G."/>
            <person name="Poulsen M."/>
            <person name="Gibbs R.A."/>
            <person name="Schal C."/>
            <person name="Richards S."/>
            <person name="Belles X."/>
            <person name="Korb J."/>
            <person name="Bornberg-Bauer E."/>
        </authorList>
    </citation>
    <scope>NUCLEOTIDE SEQUENCE [LARGE SCALE GENOMIC DNA]</scope>
    <source>
        <tissue evidence="1">Whole body</tissue>
    </source>
</reference>
<dbReference type="AlphaFoldDB" id="A0A2J7Q4R9"/>
<keyword evidence="2" id="KW-1185">Reference proteome</keyword>
<name>A0A2J7Q4R9_9NEOP</name>